<dbReference type="SUPFAM" id="SSF110296">
    <property type="entry name" value="Oligoxyloglucan reducing end-specific cellobiohydrolase"/>
    <property type="match status" value="1"/>
</dbReference>
<name>A0ABP8I2E1_9BACT</name>
<dbReference type="InterPro" id="IPR015943">
    <property type="entry name" value="WD40/YVTN_repeat-like_dom_sf"/>
</dbReference>
<feature type="chain" id="PRO_5045825283" description="Secretion system C-terminal sorting domain-containing protein" evidence="1">
    <location>
        <begin position="20"/>
        <end position="467"/>
    </location>
</feature>
<gene>
    <name evidence="3" type="ORF">GCM10023185_07220</name>
</gene>
<accession>A0ABP8I2E1</accession>
<protein>
    <recommendedName>
        <fullName evidence="2">Secretion system C-terminal sorting domain-containing protein</fullName>
    </recommendedName>
</protein>
<keyword evidence="4" id="KW-1185">Reference proteome</keyword>
<evidence type="ECO:0000256" key="1">
    <source>
        <dbReference type="SAM" id="SignalP"/>
    </source>
</evidence>
<dbReference type="EMBL" id="BAABGZ010000010">
    <property type="protein sequence ID" value="GAA4349998.1"/>
    <property type="molecule type" value="Genomic_DNA"/>
</dbReference>
<evidence type="ECO:0000313" key="3">
    <source>
        <dbReference type="EMBL" id="GAA4349998.1"/>
    </source>
</evidence>
<reference evidence="4" key="1">
    <citation type="journal article" date="2019" name="Int. J. Syst. Evol. Microbiol.">
        <title>The Global Catalogue of Microorganisms (GCM) 10K type strain sequencing project: providing services to taxonomists for standard genome sequencing and annotation.</title>
        <authorList>
            <consortium name="The Broad Institute Genomics Platform"/>
            <consortium name="The Broad Institute Genome Sequencing Center for Infectious Disease"/>
            <person name="Wu L."/>
            <person name="Ma J."/>
        </authorList>
    </citation>
    <scope>NUCLEOTIDE SEQUENCE [LARGE SCALE GENOMIC DNA]</scope>
    <source>
        <strain evidence="4">JCM 17923</strain>
    </source>
</reference>
<evidence type="ECO:0000313" key="4">
    <source>
        <dbReference type="Proteomes" id="UP001501153"/>
    </source>
</evidence>
<dbReference type="Gene3D" id="2.130.10.10">
    <property type="entry name" value="YVTN repeat-like/Quinoprotein amine dehydrogenase"/>
    <property type="match status" value="2"/>
</dbReference>
<comment type="caution">
    <text evidence="3">The sequence shown here is derived from an EMBL/GenBank/DDBJ whole genome shotgun (WGS) entry which is preliminary data.</text>
</comment>
<feature type="domain" description="Secretion system C-terminal sorting" evidence="2">
    <location>
        <begin position="389"/>
        <end position="466"/>
    </location>
</feature>
<dbReference type="Proteomes" id="UP001501153">
    <property type="component" value="Unassembled WGS sequence"/>
</dbReference>
<keyword evidence="1" id="KW-0732">Signal</keyword>
<proteinExistence type="predicted"/>
<organism evidence="3 4">
    <name type="scientific">Hymenobacter saemangeumensis</name>
    <dbReference type="NCBI Taxonomy" id="1084522"/>
    <lineage>
        <taxon>Bacteria</taxon>
        <taxon>Pseudomonadati</taxon>
        <taxon>Bacteroidota</taxon>
        <taxon>Cytophagia</taxon>
        <taxon>Cytophagales</taxon>
        <taxon>Hymenobacteraceae</taxon>
        <taxon>Hymenobacter</taxon>
    </lineage>
</organism>
<dbReference type="RefSeq" id="WP_345233908.1">
    <property type="nucleotide sequence ID" value="NZ_BAABGZ010000010.1"/>
</dbReference>
<feature type="signal peptide" evidence="1">
    <location>
        <begin position="1"/>
        <end position="19"/>
    </location>
</feature>
<sequence>MNKKLLLLSLLGLATSAQAQWVAVNQNNVQTPPNYRVDQLSTVSPTVTWGLTTENVANSFSNTFVKTNNPTGTDFDFNAITGTANYRAANIHGVSDMTALVAQYGASGGGEILRTTDGGNSWRKVTTTAQFSTPAGFNNWVVMLDATNGVSFGDPNGGNFEILTTANGGTTWTRVPNANIPQPNSPDEAGLVRSYFALPGTPGVNGGRPILWAGTGTFGSTPGPVRIMKSVDLGQTWTAANTPLTGTIQRIAFKDAMNGIAKNLEISGGTVTAINVIRTTDGGTTWTRVTPVGNYYRNDIDAANGYFYSVGPRLMTGNTINDFGSSRSVDGINWTNIDNGAIYVSLDLIANGAGYIGGVTNNTTGAGGLFKGVISGTRDAALQASMAAYPNPSHNGIFQLELGTRLKSDAQLTVTDALGRRVLSQTLNATAVGAHTLNLDLSKEQAGVYTLQVRTDAGTAQKKLVIE</sequence>
<evidence type="ECO:0000259" key="2">
    <source>
        <dbReference type="Pfam" id="PF18962"/>
    </source>
</evidence>
<dbReference type="Pfam" id="PF18962">
    <property type="entry name" value="Por_Secre_tail"/>
    <property type="match status" value="1"/>
</dbReference>
<dbReference type="InterPro" id="IPR026444">
    <property type="entry name" value="Secre_tail"/>
</dbReference>
<dbReference type="NCBIfam" id="TIGR04183">
    <property type="entry name" value="Por_Secre_tail"/>
    <property type="match status" value="1"/>
</dbReference>
<dbReference type="CDD" id="cd15482">
    <property type="entry name" value="Sialidase_non-viral"/>
    <property type="match status" value="1"/>
</dbReference>